<sequence>MGQAMVDVVVDQDALCGRHRAFHRRELAGDVETGFATFDHPYDVPKMTIGAFQPLHEIGMG</sequence>
<evidence type="ECO:0000313" key="2">
    <source>
        <dbReference type="Proteomes" id="UP000032439"/>
    </source>
</evidence>
<dbReference type="Proteomes" id="UP000032439">
    <property type="component" value="Unassembled WGS sequence"/>
</dbReference>
<protein>
    <submittedName>
        <fullName evidence="1">Uncharacterized protein</fullName>
    </submittedName>
</protein>
<dbReference type="PATRIC" id="fig|316.104.peg.3243"/>
<organism evidence="1 2">
    <name type="scientific">Stutzerimonas stutzeri</name>
    <name type="common">Pseudomonas stutzeri</name>
    <dbReference type="NCBI Taxonomy" id="316"/>
    <lineage>
        <taxon>Bacteria</taxon>
        <taxon>Pseudomonadati</taxon>
        <taxon>Pseudomonadota</taxon>
        <taxon>Gammaproteobacteria</taxon>
        <taxon>Pseudomonadales</taxon>
        <taxon>Pseudomonadaceae</taxon>
        <taxon>Stutzerimonas</taxon>
    </lineage>
</organism>
<gene>
    <name evidence="1" type="ORF">LO50_21745</name>
</gene>
<reference evidence="1 2" key="1">
    <citation type="submission" date="2014-11" db="EMBL/GenBank/DDBJ databases">
        <title>Genomics and ecophysiology of heterotrophic nitrogen fixing bacteria isolated from estuarine surface water.</title>
        <authorList>
            <person name="Bentzon-Tilia M."/>
            <person name="Severin I."/>
            <person name="Hansen L.H."/>
            <person name="Riemann L."/>
        </authorList>
    </citation>
    <scope>NUCLEOTIDE SEQUENCE [LARGE SCALE GENOMIC DNA]</scope>
    <source>
        <strain evidence="1 2">BAL361</strain>
    </source>
</reference>
<accession>A0A0D7DY10</accession>
<comment type="caution">
    <text evidence="1">The sequence shown here is derived from an EMBL/GenBank/DDBJ whole genome shotgun (WGS) entry which is preliminary data.</text>
</comment>
<dbReference type="EMBL" id="JXXD01000271">
    <property type="protein sequence ID" value="KIZ33151.1"/>
    <property type="molecule type" value="Genomic_DNA"/>
</dbReference>
<evidence type="ECO:0000313" key="1">
    <source>
        <dbReference type="EMBL" id="KIZ33151.1"/>
    </source>
</evidence>
<name>A0A0D7DY10_STUST</name>
<dbReference type="AlphaFoldDB" id="A0A0D7DY10"/>
<proteinExistence type="predicted"/>